<dbReference type="Proteomes" id="UP000005459">
    <property type="component" value="Unassembled WGS sequence"/>
</dbReference>
<name>F9UF87_9GAMM</name>
<dbReference type="STRING" id="768671.ThimaDRAFT_3590"/>
<dbReference type="Pfam" id="PF01724">
    <property type="entry name" value="DUF29"/>
    <property type="match status" value="1"/>
</dbReference>
<keyword evidence="2" id="KW-1185">Reference proteome</keyword>
<evidence type="ECO:0008006" key="3">
    <source>
        <dbReference type="Google" id="ProtNLM"/>
    </source>
</evidence>
<sequence length="43" mass="5385">MSMPLYEKDFYQWLEHTTDLMREGRFDEIDRELLIDETFFPEP</sequence>
<evidence type="ECO:0000313" key="2">
    <source>
        <dbReference type="Proteomes" id="UP000005459"/>
    </source>
</evidence>
<protein>
    <recommendedName>
        <fullName evidence="3">DUF29 domain-containing protein</fullName>
    </recommendedName>
</protein>
<dbReference type="OrthoDB" id="5769308at2"/>
<dbReference type="EMBL" id="AFWV01000012">
    <property type="protein sequence ID" value="EGV17124.1"/>
    <property type="molecule type" value="Genomic_DNA"/>
</dbReference>
<gene>
    <name evidence="1" type="ORF">ThimaDRAFT_3590</name>
</gene>
<dbReference type="RefSeq" id="WP_007194462.1">
    <property type="nucleotide sequence ID" value="NZ_AFWV01000012.1"/>
</dbReference>
<organism evidence="1 2">
    <name type="scientific">Thiocapsa marina 5811</name>
    <dbReference type="NCBI Taxonomy" id="768671"/>
    <lineage>
        <taxon>Bacteria</taxon>
        <taxon>Pseudomonadati</taxon>
        <taxon>Pseudomonadota</taxon>
        <taxon>Gammaproteobacteria</taxon>
        <taxon>Chromatiales</taxon>
        <taxon>Chromatiaceae</taxon>
        <taxon>Thiocapsa</taxon>
    </lineage>
</organism>
<reference evidence="1 2" key="1">
    <citation type="submission" date="2011-06" db="EMBL/GenBank/DDBJ databases">
        <title>The draft genome of Thiocapsa marina 5811.</title>
        <authorList>
            <consortium name="US DOE Joint Genome Institute (JGI-PGF)"/>
            <person name="Lucas S."/>
            <person name="Han J."/>
            <person name="Cheng J.-F."/>
            <person name="Goodwin L."/>
            <person name="Pitluck S."/>
            <person name="Peters L."/>
            <person name="Land M.L."/>
            <person name="Hauser L."/>
            <person name="Vogl K."/>
            <person name="Liu Z."/>
            <person name="Imhoff J."/>
            <person name="Thiel V."/>
            <person name="Frigaard N.-U."/>
            <person name="Bryant D."/>
            <person name="Woyke T.J."/>
        </authorList>
    </citation>
    <scope>NUCLEOTIDE SEQUENCE [LARGE SCALE GENOMIC DNA]</scope>
    <source>
        <strain evidence="1 2">5811</strain>
    </source>
</reference>
<proteinExistence type="predicted"/>
<evidence type="ECO:0000313" key="1">
    <source>
        <dbReference type="EMBL" id="EGV17124.1"/>
    </source>
</evidence>
<accession>F9UF87</accession>
<dbReference type="Gene3D" id="1.20.1220.20">
    <property type="entry name" value="Uncharcterised protein PF01724"/>
    <property type="match status" value="1"/>
</dbReference>
<dbReference type="AlphaFoldDB" id="F9UF87"/>